<gene>
    <name evidence="3" type="ORF">C4K46_05185</name>
</gene>
<dbReference type="PANTHER" id="PTHR22946">
    <property type="entry name" value="DIENELACTONE HYDROLASE DOMAIN-CONTAINING PROTEIN-RELATED"/>
    <property type="match status" value="1"/>
</dbReference>
<proteinExistence type="inferred from homology"/>
<dbReference type="GO" id="GO:0016787">
    <property type="term" value="F:hydrolase activity"/>
    <property type="evidence" value="ECO:0007669"/>
    <property type="project" value="UniProtKB-KW"/>
</dbReference>
<dbReference type="Pfam" id="PF00561">
    <property type="entry name" value="Abhydrolase_1"/>
    <property type="match status" value="1"/>
</dbReference>
<protein>
    <submittedName>
        <fullName evidence="3">Alpha/beta hydrolase</fullName>
    </submittedName>
</protein>
<dbReference type="PANTHER" id="PTHR22946:SF12">
    <property type="entry name" value="CONIDIAL PIGMENT BIOSYNTHESIS PROTEIN AYG1 (AFU_ORTHOLOGUE AFUA_2G17550)"/>
    <property type="match status" value="1"/>
</dbReference>
<evidence type="ECO:0000313" key="4">
    <source>
        <dbReference type="Proteomes" id="UP001519296"/>
    </source>
</evidence>
<name>A0ABS5B3J1_9STRE</name>
<evidence type="ECO:0000313" key="3">
    <source>
        <dbReference type="EMBL" id="MBP2623330.1"/>
    </source>
</evidence>
<comment type="caution">
    <text evidence="3">The sequence shown here is derived from an EMBL/GenBank/DDBJ whole genome shotgun (WGS) entry which is preliminary data.</text>
</comment>
<organism evidence="3 4">
    <name type="scientific">Streptococcus oricebi</name>
    <dbReference type="NCBI Taxonomy" id="1547447"/>
    <lineage>
        <taxon>Bacteria</taxon>
        <taxon>Bacillati</taxon>
        <taxon>Bacillota</taxon>
        <taxon>Bacilli</taxon>
        <taxon>Lactobacillales</taxon>
        <taxon>Streptococcaceae</taxon>
        <taxon>Streptococcus</taxon>
    </lineage>
</organism>
<keyword evidence="4" id="KW-1185">Reference proteome</keyword>
<sequence length="374" mass="42926">MDRYTGIEQFDFQILRFTVELKKKYPQVAADLKEIGQAITDFESWYSWWVNKAATYEAADLLEVAATYYRASLFYLAAADERLAACHEKYLACFYRFHKDTSMESYQVPYDGGYLPVIFLKNENAKGTLLVHGGFDSYLEELTSWFLKLYQADFQYNILIFDGPGQGYVAAQGLYLRADFEYAVSTVLDYFHLSAVDAVGISLGGYLVMRAAAFEKRIKRVIAFDIFYDAMDAVAMSAGWSASKVLQGLLKIQQKDLVNRLIESRAKRDINLNWMLTNGYRVSGTRTPFDFISYFQQFQVKDFLPLINQPCLLLAGQDDFYVPVKRLKTIEKGLKNSKLVESRLFTKESGGSLHCQIDQIELAMRAIKEFLIRE</sequence>
<dbReference type="InterPro" id="IPR029058">
    <property type="entry name" value="AB_hydrolase_fold"/>
</dbReference>
<dbReference type="Gene3D" id="3.40.50.1820">
    <property type="entry name" value="alpha/beta hydrolase"/>
    <property type="match status" value="1"/>
</dbReference>
<dbReference type="InterPro" id="IPR000073">
    <property type="entry name" value="AB_hydrolase_1"/>
</dbReference>
<feature type="domain" description="AB hydrolase-1" evidence="2">
    <location>
        <begin position="129"/>
        <end position="340"/>
    </location>
</feature>
<comment type="similarity">
    <text evidence="1">Belongs to the AB hydrolase superfamily. FUS2 hydrolase family.</text>
</comment>
<dbReference type="SUPFAM" id="SSF53474">
    <property type="entry name" value="alpha/beta-Hydrolases"/>
    <property type="match status" value="1"/>
</dbReference>
<reference evidence="3 4" key="1">
    <citation type="submission" date="2018-02" db="EMBL/GenBank/DDBJ databases">
        <title>Draft genome sequence of Streptococcus oricebi CCUG 70868T type strain.</title>
        <authorList>
            <person name="Mendez V."/>
            <person name="Salva-Serra F."/>
            <person name="Jaen-Luchoro D."/>
            <person name="Gonzales-Siles L."/>
            <person name="Karlsson R."/>
            <person name="Engstrom-Jakobsson H."/>
            <person name="Busquets A."/>
            <person name="Gomila M."/>
            <person name="Pineiro-Iglesias B."/>
            <person name="Bennasar-Figueras A."/>
            <person name="Seeger M."/>
            <person name="Moore E."/>
        </authorList>
    </citation>
    <scope>NUCLEOTIDE SEQUENCE [LARGE SCALE GENOMIC DNA]</scope>
    <source>
        <strain evidence="3 4">CCUG 70868</strain>
    </source>
</reference>
<dbReference type="InterPro" id="IPR050261">
    <property type="entry name" value="FrsA_esterase"/>
</dbReference>
<dbReference type="Proteomes" id="UP001519296">
    <property type="component" value="Unassembled WGS sequence"/>
</dbReference>
<keyword evidence="3" id="KW-0378">Hydrolase</keyword>
<dbReference type="RefSeq" id="WP_209627833.1">
    <property type="nucleotide sequence ID" value="NZ_PRDG01000003.1"/>
</dbReference>
<evidence type="ECO:0000256" key="1">
    <source>
        <dbReference type="ARBA" id="ARBA00038115"/>
    </source>
</evidence>
<accession>A0ABS5B3J1</accession>
<evidence type="ECO:0000259" key="2">
    <source>
        <dbReference type="Pfam" id="PF00561"/>
    </source>
</evidence>
<dbReference type="EMBL" id="PRDG01000003">
    <property type="protein sequence ID" value="MBP2623330.1"/>
    <property type="molecule type" value="Genomic_DNA"/>
</dbReference>